<sequence>MLGTLAILPGCITVNAPEEPIVIELNVNIRQEVIYRLAEDAGNTIDQNADIF</sequence>
<keyword evidence="2" id="KW-1185">Reference proteome</keyword>
<name>A0A844Y6F4_9SPHN</name>
<evidence type="ECO:0000313" key="2">
    <source>
        <dbReference type="Proteomes" id="UP000430272"/>
    </source>
</evidence>
<protein>
    <submittedName>
        <fullName evidence="1">YnbE family lipoprotein</fullName>
    </submittedName>
</protein>
<dbReference type="OrthoDB" id="7428332at2"/>
<gene>
    <name evidence="1" type="ORF">GRI47_07055</name>
</gene>
<dbReference type="Proteomes" id="UP000430272">
    <property type="component" value="Unassembled WGS sequence"/>
</dbReference>
<accession>A0A844Y6F4</accession>
<reference evidence="1 2" key="1">
    <citation type="submission" date="2019-12" db="EMBL/GenBank/DDBJ databases">
        <title>Genomic-based taxomic classification of the family Erythrobacteraceae.</title>
        <authorList>
            <person name="Xu L."/>
        </authorList>
    </citation>
    <scope>NUCLEOTIDE SEQUENCE [LARGE SCALE GENOMIC DNA]</scope>
    <source>
        <strain evidence="1 2">JCM 17468</strain>
    </source>
</reference>
<evidence type="ECO:0000313" key="1">
    <source>
        <dbReference type="EMBL" id="MXO53764.1"/>
    </source>
</evidence>
<dbReference type="EMBL" id="WTYD01000001">
    <property type="protein sequence ID" value="MXO53764.1"/>
    <property type="molecule type" value="Genomic_DNA"/>
</dbReference>
<organism evidence="1 2">
    <name type="scientific">Qipengyuania pelagi</name>
    <dbReference type="NCBI Taxonomy" id="994320"/>
    <lineage>
        <taxon>Bacteria</taxon>
        <taxon>Pseudomonadati</taxon>
        <taxon>Pseudomonadota</taxon>
        <taxon>Alphaproteobacteria</taxon>
        <taxon>Sphingomonadales</taxon>
        <taxon>Erythrobacteraceae</taxon>
        <taxon>Qipengyuania</taxon>
    </lineage>
</organism>
<proteinExistence type="predicted"/>
<keyword evidence="1" id="KW-0449">Lipoprotein</keyword>
<dbReference type="AlphaFoldDB" id="A0A844Y6F4"/>
<dbReference type="Pfam" id="PF13617">
    <property type="entry name" value="Lipoprotein_19"/>
    <property type="match status" value="1"/>
</dbReference>
<dbReference type="InterPro" id="IPR025985">
    <property type="entry name" value="YnbE"/>
</dbReference>
<comment type="caution">
    <text evidence="1">The sequence shown here is derived from an EMBL/GenBank/DDBJ whole genome shotgun (WGS) entry which is preliminary data.</text>
</comment>